<evidence type="ECO:0000313" key="2">
    <source>
        <dbReference type="Proteomes" id="UP000198662"/>
    </source>
</evidence>
<keyword evidence="2" id="KW-1185">Reference proteome</keyword>
<protein>
    <recommendedName>
        <fullName evidence="3">Butirosin biosynthesis protein H, N-terminal</fullName>
    </recommendedName>
</protein>
<dbReference type="OrthoDB" id="8065844at2"/>
<name>A0A1G9HTL5_9ACTN</name>
<accession>A0A1G9HTL5</accession>
<evidence type="ECO:0000313" key="1">
    <source>
        <dbReference type="EMBL" id="SDL16290.1"/>
    </source>
</evidence>
<reference evidence="2" key="1">
    <citation type="submission" date="2016-10" db="EMBL/GenBank/DDBJ databases">
        <authorList>
            <person name="Varghese N."/>
            <person name="Submissions S."/>
        </authorList>
    </citation>
    <scope>NUCLEOTIDE SEQUENCE [LARGE SCALE GENOMIC DNA]</scope>
    <source>
        <strain evidence="2">CGMCC 4.3147</strain>
    </source>
</reference>
<proteinExistence type="predicted"/>
<sequence length="316" mass="32824">MFLPYTGSSDNCYASSLSMALGPDSPGAGAVDVLTGSPFGMQLHSGETPFFDPAGWDCEIGLDAVIAALGWTCVREAAGSEEEAAERLRSASPAEPLLVGPVEMGLLTHVRGRGAAWGADHYVVVIGVEKSAAERGAAGGDLVRFHDPKGYPFASLPLAQFLTAWRTDSLVYGESFNSRRAFERTAEVTATQAVRSQLEAFAQWLRGGHGHPVEAGNLANAEAAEGLAAMWEAGLSEKTYQDLAFMVPAGARRLSDAGACLAAAGVDEASAIAARQARLVGGLQYDLAAGRAAEAAGALRALGPTYLELAVALERA</sequence>
<dbReference type="EMBL" id="FNGF01000004">
    <property type="protein sequence ID" value="SDL16290.1"/>
    <property type="molecule type" value="Genomic_DNA"/>
</dbReference>
<gene>
    <name evidence="1" type="ORF">SAMN05216298_2823</name>
</gene>
<dbReference type="Proteomes" id="UP000198662">
    <property type="component" value="Unassembled WGS sequence"/>
</dbReference>
<organism evidence="1 2">
    <name type="scientific">Glycomyces sambucus</name>
    <dbReference type="NCBI Taxonomy" id="380244"/>
    <lineage>
        <taxon>Bacteria</taxon>
        <taxon>Bacillati</taxon>
        <taxon>Actinomycetota</taxon>
        <taxon>Actinomycetes</taxon>
        <taxon>Glycomycetales</taxon>
        <taxon>Glycomycetaceae</taxon>
        <taxon>Glycomyces</taxon>
    </lineage>
</organism>
<evidence type="ECO:0008006" key="3">
    <source>
        <dbReference type="Google" id="ProtNLM"/>
    </source>
</evidence>
<dbReference type="RefSeq" id="WP_091049878.1">
    <property type="nucleotide sequence ID" value="NZ_FNGF01000004.1"/>
</dbReference>
<dbReference type="AlphaFoldDB" id="A0A1G9HTL5"/>